<evidence type="ECO:0000313" key="3">
    <source>
        <dbReference type="Proteomes" id="UP001595868"/>
    </source>
</evidence>
<organism evidence="2 3">
    <name type="scientific">Micromonospora zhanjiangensis</name>
    <dbReference type="NCBI Taxonomy" id="1522057"/>
    <lineage>
        <taxon>Bacteria</taxon>
        <taxon>Bacillati</taxon>
        <taxon>Actinomycetota</taxon>
        <taxon>Actinomycetes</taxon>
        <taxon>Micromonosporales</taxon>
        <taxon>Micromonosporaceae</taxon>
        <taxon>Micromonospora</taxon>
    </lineage>
</organism>
<proteinExistence type="predicted"/>
<keyword evidence="1" id="KW-1133">Transmembrane helix</keyword>
<feature type="transmembrane region" description="Helical" evidence="1">
    <location>
        <begin position="142"/>
        <end position="160"/>
    </location>
</feature>
<keyword evidence="1" id="KW-0812">Transmembrane</keyword>
<dbReference type="Proteomes" id="UP001595868">
    <property type="component" value="Unassembled WGS sequence"/>
</dbReference>
<comment type="caution">
    <text evidence="2">The sequence shown here is derived from an EMBL/GenBank/DDBJ whole genome shotgun (WGS) entry which is preliminary data.</text>
</comment>
<sequence>MRRTESSKFSAIALVQDHYDTLRNYGTKRRRPADYLAYLGVPAAIAGGVWYFDGRARNVPDVLAAIAILTGLIFNVFVLIFDLTARATDTLPPQMRQFVDQLADELRANVSYAVLVGIVLTGLLGGVVMFTDTDKPLGRVSTLLVVFAGVHLLLTIFMILKRVRAMFRSFRVRREDPVP</sequence>
<accession>A0ABV8KM87</accession>
<evidence type="ECO:0000256" key="1">
    <source>
        <dbReference type="SAM" id="Phobius"/>
    </source>
</evidence>
<dbReference type="RefSeq" id="WP_377544824.1">
    <property type="nucleotide sequence ID" value="NZ_JBHSBN010000006.1"/>
</dbReference>
<reference evidence="3" key="1">
    <citation type="journal article" date="2019" name="Int. J. Syst. Evol. Microbiol.">
        <title>The Global Catalogue of Microorganisms (GCM) 10K type strain sequencing project: providing services to taxonomists for standard genome sequencing and annotation.</title>
        <authorList>
            <consortium name="The Broad Institute Genomics Platform"/>
            <consortium name="The Broad Institute Genome Sequencing Center for Infectious Disease"/>
            <person name="Wu L."/>
            <person name="Ma J."/>
        </authorList>
    </citation>
    <scope>NUCLEOTIDE SEQUENCE [LARGE SCALE GENOMIC DNA]</scope>
    <source>
        <strain evidence="3">2902at01</strain>
    </source>
</reference>
<gene>
    <name evidence="2" type="ORF">ACFOX0_12110</name>
</gene>
<dbReference type="EMBL" id="JBHSBN010000006">
    <property type="protein sequence ID" value="MFC4106676.1"/>
    <property type="molecule type" value="Genomic_DNA"/>
</dbReference>
<feature type="transmembrane region" description="Helical" evidence="1">
    <location>
        <begin position="64"/>
        <end position="85"/>
    </location>
</feature>
<evidence type="ECO:0000313" key="2">
    <source>
        <dbReference type="EMBL" id="MFC4106676.1"/>
    </source>
</evidence>
<feature type="transmembrane region" description="Helical" evidence="1">
    <location>
        <begin position="106"/>
        <end position="130"/>
    </location>
</feature>
<feature type="transmembrane region" description="Helical" evidence="1">
    <location>
        <begin position="35"/>
        <end position="52"/>
    </location>
</feature>
<name>A0ABV8KM87_9ACTN</name>
<keyword evidence="1" id="KW-0472">Membrane</keyword>
<protein>
    <submittedName>
        <fullName evidence="2">Uncharacterized protein</fullName>
    </submittedName>
</protein>
<keyword evidence="3" id="KW-1185">Reference proteome</keyword>